<dbReference type="NCBIfam" id="TIGR01076">
    <property type="entry name" value="sortase_fam"/>
    <property type="match status" value="1"/>
</dbReference>
<comment type="caution">
    <text evidence="2">The sequence shown here is derived from an EMBL/GenBank/DDBJ whole genome shotgun (WGS) entry which is preliminary data.</text>
</comment>
<dbReference type="EMBL" id="JBHEZX010000016">
    <property type="protein sequence ID" value="MFC1413428.1"/>
    <property type="molecule type" value="Genomic_DNA"/>
</dbReference>
<dbReference type="Proteomes" id="UP001592582">
    <property type="component" value="Unassembled WGS sequence"/>
</dbReference>
<organism evidence="2 3">
    <name type="scientific">Streptacidiphilus alkalitolerans</name>
    <dbReference type="NCBI Taxonomy" id="3342712"/>
    <lineage>
        <taxon>Bacteria</taxon>
        <taxon>Bacillati</taxon>
        <taxon>Actinomycetota</taxon>
        <taxon>Actinomycetes</taxon>
        <taxon>Kitasatosporales</taxon>
        <taxon>Streptomycetaceae</taxon>
        <taxon>Streptacidiphilus</taxon>
    </lineage>
</organism>
<dbReference type="Pfam" id="PF04203">
    <property type="entry name" value="Sortase"/>
    <property type="match status" value="1"/>
</dbReference>
<sequence length="258" mass="26739">MRRLLISFGELMVTLGLVVLLLAAYELWWTNQAADASARSTVAGLERQWAAEAPPAADAVGAGAGAGAGAATGVGARPAGAPSAAPPLAVGGPSGSGIDRMSRDLTAFAVLRIPALGVAFPVAEGVGKYSVLNHGYIGHYPGTALPGQPGNFAVAGHRNTHGEPFRHLDRLRVGDTVLVEVAAWTYSYRIDSILPQTSPSDVDTVAAVPHSAFHPGGGYGYRTPGSYLTLTTCTPAFTSLYRMIAWGHLVGQQRRTAP</sequence>
<dbReference type="RefSeq" id="WP_380515269.1">
    <property type="nucleotide sequence ID" value="NZ_JBHEZX010000016.1"/>
</dbReference>
<dbReference type="SUPFAM" id="SSF63817">
    <property type="entry name" value="Sortase"/>
    <property type="match status" value="1"/>
</dbReference>
<accession>A0ABV6VII1</accession>
<protein>
    <submittedName>
        <fullName evidence="2">Class E sortase</fullName>
    </submittedName>
</protein>
<evidence type="ECO:0000256" key="1">
    <source>
        <dbReference type="ARBA" id="ARBA00022801"/>
    </source>
</evidence>
<dbReference type="InterPro" id="IPR053465">
    <property type="entry name" value="Sortase_Class_E"/>
</dbReference>
<evidence type="ECO:0000313" key="3">
    <source>
        <dbReference type="Proteomes" id="UP001592582"/>
    </source>
</evidence>
<gene>
    <name evidence="2" type="ORF">ACEZDG_29620</name>
</gene>
<evidence type="ECO:0000313" key="2">
    <source>
        <dbReference type="EMBL" id="MFC1413428.1"/>
    </source>
</evidence>
<keyword evidence="1" id="KW-0378">Hydrolase</keyword>
<dbReference type="InterPro" id="IPR042003">
    <property type="entry name" value="Sortase_E"/>
</dbReference>
<dbReference type="Gene3D" id="2.40.260.10">
    <property type="entry name" value="Sortase"/>
    <property type="match status" value="1"/>
</dbReference>
<dbReference type="CDD" id="cd05830">
    <property type="entry name" value="Sortase_E"/>
    <property type="match status" value="1"/>
</dbReference>
<dbReference type="InterPro" id="IPR023365">
    <property type="entry name" value="Sortase_dom-sf"/>
</dbReference>
<proteinExistence type="predicted"/>
<dbReference type="NCBIfam" id="NF033747">
    <property type="entry name" value="class_E_sortase"/>
    <property type="match status" value="1"/>
</dbReference>
<name>A0ABV6VII1_9ACTN</name>
<keyword evidence="3" id="KW-1185">Reference proteome</keyword>
<reference evidence="2 3" key="1">
    <citation type="submission" date="2024-09" db="EMBL/GenBank/DDBJ databases">
        <authorList>
            <person name="Lee S.D."/>
        </authorList>
    </citation>
    <scope>NUCLEOTIDE SEQUENCE [LARGE SCALE GENOMIC DNA]</scope>
    <source>
        <strain evidence="2 3">N1-1</strain>
    </source>
</reference>
<dbReference type="InterPro" id="IPR005754">
    <property type="entry name" value="Sortase"/>
</dbReference>